<keyword evidence="2" id="KW-1133">Transmembrane helix</keyword>
<dbReference type="Pfam" id="PF10531">
    <property type="entry name" value="SLBB"/>
    <property type="match status" value="1"/>
</dbReference>
<feature type="compositionally biased region" description="Basic and acidic residues" evidence="1">
    <location>
        <begin position="53"/>
        <end position="71"/>
    </location>
</feature>
<dbReference type="GO" id="GO:0003677">
    <property type="term" value="F:DNA binding"/>
    <property type="evidence" value="ECO:0007669"/>
    <property type="project" value="InterPro"/>
</dbReference>
<dbReference type="HOGENOM" id="CLU_052011_1_2_9"/>
<feature type="transmembrane region" description="Helical" evidence="2">
    <location>
        <begin position="9"/>
        <end position="28"/>
    </location>
</feature>
<dbReference type="InterPro" id="IPR051675">
    <property type="entry name" value="Endo/Exo/Phosphatase_dom_1"/>
</dbReference>
<dbReference type="NCBIfam" id="TIGR00426">
    <property type="entry name" value="competence protein ComEA helix-hairpin-helix repeat region"/>
    <property type="match status" value="1"/>
</dbReference>
<gene>
    <name evidence="4" type="ordered locus">Hore_12930</name>
</gene>
<keyword evidence="2" id="KW-0812">Transmembrane</keyword>
<dbReference type="GO" id="GO:0006281">
    <property type="term" value="P:DNA repair"/>
    <property type="evidence" value="ECO:0007669"/>
    <property type="project" value="InterPro"/>
</dbReference>
<dbReference type="Gene3D" id="3.10.560.10">
    <property type="entry name" value="Outer membrane lipoprotein wza domain like"/>
    <property type="match status" value="1"/>
</dbReference>
<dbReference type="PANTHER" id="PTHR21180">
    <property type="entry name" value="ENDONUCLEASE/EXONUCLEASE/PHOSPHATASE FAMILY DOMAIN-CONTAINING PROTEIN 1"/>
    <property type="match status" value="1"/>
</dbReference>
<dbReference type="InterPro" id="IPR010994">
    <property type="entry name" value="RuvA_2-like"/>
</dbReference>
<evidence type="ECO:0000313" key="4">
    <source>
        <dbReference type="EMBL" id="ACL70043.1"/>
    </source>
</evidence>
<dbReference type="eggNOG" id="COG1596">
    <property type="taxonomic scope" value="Bacteria"/>
</dbReference>
<organism evidence="4 5">
    <name type="scientific">Halothermothrix orenii (strain H 168 / OCM 544 / DSM 9562)</name>
    <dbReference type="NCBI Taxonomy" id="373903"/>
    <lineage>
        <taxon>Bacteria</taxon>
        <taxon>Bacillati</taxon>
        <taxon>Bacillota</taxon>
        <taxon>Clostridia</taxon>
        <taxon>Halanaerobiales</taxon>
        <taxon>Halothermotrichaceae</taxon>
        <taxon>Halothermothrix</taxon>
    </lineage>
</organism>
<sequence length="245" mass="27066">MSKLKKEQLLIVLFILLTIIIGTGILIYQNTTDSVIIAKLDDELTSEKQSLADGKDIKVSTEEDAEKENNETLEKEKKKIIVHVAGEVKNPGVYKLPEDARVIDAVNAAGGTTDEADRHAVNLAAPIYDGEKIVIPAKIKSNKGEDPALLNDITGSKPVSVSRSREEVNKNNELLITDKYPEKINLNRSSQEQLQKLPGIGPSKARSIVKYREENGFFTDKAQLLNVSGIGEKTYEKLKDKVSLR</sequence>
<dbReference type="SMART" id="SM00278">
    <property type="entry name" value="HhH1"/>
    <property type="match status" value="2"/>
</dbReference>
<dbReference type="STRING" id="373903.Hore_12930"/>
<evidence type="ECO:0000256" key="1">
    <source>
        <dbReference type="SAM" id="MobiDB-lite"/>
    </source>
</evidence>
<dbReference type="GO" id="GO:0015627">
    <property type="term" value="C:type II protein secretion system complex"/>
    <property type="evidence" value="ECO:0007669"/>
    <property type="project" value="TreeGrafter"/>
</dbReference>
<evidence type="ECO:0000259" key="3">
    <source>
        <dbReference type="SMART" id="SM00278"/>
    </source>
</evidence>
<feature type="domain" description="Helix-hairpin-helix DNA-binding motif class 1" evidence="3">
    <location>
        <begin position="222"/>
        <end position="241"/>
    </location>
</feature>
<feature type="domain" description="Helix-hairpin-helix DNA-binding motif class 1" evidence="3">
    <location>
        <begin position="192"/>
        <end position="211"/>
    </location>
</feature>
<evidence type="ECO:0000256" key="2">
    <source>
        <dbReference type="SAM" id="Phobius"/>
    </source>
</evidence>
<dbReference type="InterPro" id="IPR003583">
    <property type="entry name" value="Hlx-hairpin-Hlx_DNA-bd_motif"/>
</dbReference>
<dbReference type="KEGG" id="hor:Hore_12930"/>
<dbReference type="RefSeq" id="WP_012636227.1">
    <property type="nucleotide sequence ID" value="NC_011899.1"/>
</dbReference>
<accession>B8CXM4</accession>
<dbReference type="InterPro" id="IPR004509">
    <property type="entry name" value="Competence_ComEA_HhH"/>
</dbReference>
<dbReference type="AlphaFoldDB" id="B8CXM4"/>
<reference evidence="4 5" key="1">
    <citation type="journal article" date="2009" name="PLoS ONE">
        <title>Genome analysis of the anaerobic thermohalophilic bacterium Halothermothrix orenii.</title>
        <authorList>
            <person name="Mavromatis K."/>
            <person name="Ivanova N."/>
            <person name="Anderson I."/>
            <person name="Lykidis A."/>
            <person name="Hooper S.D."/>
            <person name="Sun H."/>
            <person name="Kunin V."/>
            <person name="Lapidus A."/>
            <person name="Hugenholtz P."/>
            <person name="Patel B."/>
            <person name="Kyrpides N.C."/>
        </authorList>
    </citation>
    <scope>NUCLEOTIDE SEQUENCE [LARGE SCALE GENOMIC DNA]</scope>
    <source>
        <strain evidence="5">H 168 / OCM 544 / DSM 9562</strain>
    </source>
</reference>
<dbReference type="SUPFAM" id="SSF47781">
    <property type="entry name" value="RuvA domain 2-like"/>
    <property type="match status" value="1"/>
</dbReference>
<protein>
    <submittedName>
        <fullName evidence="4">Competence protein ComEA helix-hairpin-helix repeat protein</fullName>
    </submittedName>
</protein>
<proteinExistence type="predicted"/>
<keyword evidence="2" id="KW-0472">Membrane</keyword>
<dbReference type="PANTHER" id="PTHR21180:SF32">
    <property type="entry name" value="ENDONUCLEASE_EXONUCLEASE_PHOSPHATASE FAMILY DOMAIN-CONTAINING PROTEIN 1"/>
    <property type="match status" value="1"/>
</dbReference>
<dbReference type="EMBL" id="CP001098">
    <property type="protein sequence ID" value="ACL70043.1"/>
    <property type="molecule type" value="Genomic_DNA"/>
</dbReference>
<dbReference type="eggNOG" id="COG1555">
    <property type="taxonomic scope" value="Bacteria"/>
</dbReference>
<dbReference type="Proteomes" id="UP000000719">
    <property type="component" value="Chromosome"/>
</dbReference>
<dbReference type="OrthoDB" id="9790239at2"/>
<keyword evidence="5" id="KW-1185">Reference proteome</keyword>
<dbReference type="GO" id="GO:0015628">
    <property type="term" value="P:protein secretion by the type II secretion system"/>
    <property type="evidence" value="ECO:0007669"/>
    <property type="project" value="TreeGrafter"/>
</dbReference>
<evidence type="ECO:0000313" key="5">
    <source>
        <dbReference type="Proteomes" id="UP000000719"/>
    </source>
</evidence>
<dbReference type="Pfam" id="PF12836">
    <property type="entry name" value="HHH_3"/>
    <property type="match status" value="1"/>
</dbReference>
<feature type="region of interest" description="Disordered" evidence="1">
    <location>
        <begin position="51"/>
        <end position="71"/>
    </location>
</feature>
<dbReference type="Gene3D" id="1.10.150.320">
    <property type="entry name" value="Photosystem II 12 kDa extrinsic protein"/>
    <property type="match status" value="1"/>
</dbReference>
<dbReference type="InterPro" id="IPR019554">
    <property type="entry name" value="Soluble_ligand-bd"/>
</dbReference>
<name>B8CXM4_HALOH</name>